<evidence type="ECO:0000313" key="2">
    <source>
        <dbReference type="EMBL" id="MCD7449279.1"/>
    </source>
</evidence>
<evidence type="ECO:0000313" key="3">
    <source>
        <dbReference type="Proteomes" id="UP000823775"/>
    </source>
</evidence>
<feature type="region of interest" description="Disordered" evidence="1">
    <location>
        <begin position="1"/>
        <end position="27"/>
    </location>
</feature>
<dbReference type="Proteomes" id="UP000823775">
    <property type="component" value="Unassembled WGS sequence"/>
</dbReference>
<organism evidence="2 3">
    <name type="scientific">Datura stramonium</name>
    <name type="common">Jimsonweed</name>
    <name type="synonym">Common thornapple</name>
    <dbReference type="NCBI Taxonomy" id="4076"/>
    <lineage>
        <taxon>Eukaryota</taxon>
        <taxon>Viridiplantae</taxon>
        <taxon>Streptophyta</taxon>
        <taxon>Embryophyta</taxon>
        <taxon>Tracheophyta</taxon>
        <taxon>Spermatophyta</taxon>
        <taxon>Magnoliopsida</taxon>
        <taxon>eudicotyledons</taxon>
        <taxon>Gunneridae</taxon>
        <taxon>Pentapetalae</taxon>
        <taxon>asterids</taxon>
        <taxon>lamiids</taxon>
        <taxon>Solanales</taxon>
        <taxon>Solanaceae</taxon>
        <taxon>Solanoideae</taxon>
        <taxon>Datureae</taxon>
        <taxon>Datura</taxon>
    </lineage>
</organism>
<evidence type="ECO:0000256" key="1">
    <source>
        <dbReference type="SAM" id="MobiDB-lite"/>
    </source>
</evidence>
<sequence>MAQGTSKRSRTFGGEAERSEAASFSDVQQVALRHPRYELREKRAHFTDHKSQNKADENHDFHLITESLSPISLGFFGELLSGTSSGAASEGAEGACPPRNQAVFPSGVTHEIGLTVTRVDMLLSVMSTNLCLVTIANAAQGREAIAAAGQPPLAEQPTVVEDWHIHPCWTIEEDVAEVESQ</sequence>
<proteinExistence type="predicted"/>
<protein>
    <submittedName>
        <fullName evidence="2">Uncharacterized protein</fullName>
    </submittedName>
</protein>
<dbReference type="EMBL" id="JACEIK010000090">
    <property type="protein sequence ID" value="MCD7449279.1"/>
    <property type="molecule type" value="Genomic_DNA"/>
</dbReference>
<comment type="caution">
    <text evidence="2">The sequence shown here is derived from an EMBL/GenBank/DDBJ whole genome shotgun (WGS) entry which is preliminary data.</text>
</comment>
<keyword evidence="3" id="KW-1185">Reference proteome</keyword>
<gene>
    <name evidence="2" type="ORF">HAX54_051019</name>
</gene>
<name>A0ABS8RRM5_DATST</name>
<reference evidence="2 3" key="1">
    <citation type="journal article" date="2021" name="BMC Genomics">
        <title>Datura genome reveals duplications of psychoactive alkaloid biosynthetic genes and high mutation rate following tissue culture.</title>
        <authorList>
            <person name="Rajewski A."/>
            <person name="Carter-House D."/>
            <person name="Stajich J."/>
            <person name="Litt A."/>
        </authorList>
    </citation>
    <scope>NUCLEOTIDE SEQUENCE [LARGE SCALE GENOMIC DNA]</scope>
    <source>
        <strain evidence="2">AR-01</strain>
    </source>
</reference>
<accession>A0ABS8RRM5</accession>